<feature type="domain" description="ABC transporter" evidence="7">
    <location>
        <begin position="7"/>
        <end position="237"/>
    </location>
</feature>
<dbReference type="InterPro" id="IPR008995">
    <property type="entry name" value="Mo/tungstate-bd_C_term_dom"/>
</dbReference>
<dbReference type="GO" id="GO:0005524">
    <property type="term" value="F:ATP binding"/>
    <property type="evidence" value="ECO:0007669"/>
    <property type="project" value="UniProtKB-KW"/>
</dbReference>
<dbReference type="InterPro" id="IPR027417">
    <property type="entry name" value="P-loop_NTPase"/>
</dbReference>
<dbReference type="SUPFAM" id="SSF52540">
    <property type="entry name" value="P-loop containing nucleoside triphosphate hydrolases"/>
    <property type="match status" value="1"/>
</dbReference>
<gene>
    <name evidence="8" type="ORF">AB3K24_00950</name>
</gene>
<dbReference type="InterPro" id="IPR012340">
    <property type="entry name" value="NA-bd_OB-fold"/>
</dbReference>
<dbReference type="Pfam" id="PF00005">
    <property type="entry name" value="ABC_tran"/>
    <property type="match status" value="1"/>
</dbReference>
<comment type="caution">
    <text evidence="8">The sequence shown here is derived from an EMBL/GenBank/DDBJ whole genome shotgun (WGS) entry which is preliminary data.</text>
</comment>
<dbReference type="SUPFAM" id="SSF50331">
    <property type="entry name" value="MOP-like"/>
    <property type="match status" value="1"/>
</dbReference>
<evidence type="ECO:0000256" key="6">
    <source>
        <dbReference type="ARBA" id="ARBA00023136"/>
    </source>
</evidence>
<dbReference type="InterPro" id="IPR047641">
    <property type="entry name" value="ABC_transpr_MalK/UgpC-like"/>
</dbReference>
<dbReference type="CDD" id="cd03259">
    <property type="entry name" value="ABC_Carb_Solutes_like"/>
    <property type="match status" value="1"/>
</dbReference>
<sequence>MDTNKIIQLKGVTKIFKKTTIINSMNLEVNEGEFLVLLGPSGCGKSTTLRMMAGLEKASGGEILINGKSADKNNDFENSFAMVFQDYALYPNMTVYQNLEYALKVHKVPKNERENRLNKILDTLNLLDYKDRLPGELSGGQKQRVALGRGMAKKSNIFLLDEPLSNIDVQLREKARDEIQSMHDERHQTIVYVTHDQLEAMSLGDRIAIMNDGIIQMIDAPDNIYNNPVNLFVAEFVGVPQINILTGSIHHNGSVYFDNYSLISNEMRLKKIQQTETKLYLGIRPENVNVTKSATGNNSLPATIDKIVDYGRYQELVLKVGENQLIKAITTNNDFKERASVYATFVESRIILFNYVTKQNIEYSKDNGQ</sequence>
<dbReference type="SMART" id="SM00382">
    <property type="entry name" value="AAA"/>
    <property type="match status" value="1"/>
</dbReference>
<dbReference type="Proteomes" id="UP001556617">
    <property type="component" value="Unassembled WGS sequence"/>
</dbReference>
<name>A0ABV3S0T3_9LACO</name>
<dbReference type="Gene3D" id="2.40.50.140">
    <property type="entry name" value="Nucleic acid-binding proteins"/>
    <property type="match status" value="1"/>
</dbReference>
<dbReference type="PANTHER" id="PTHR43875:SF1">
    <property type="entry name" value="OSMOPROTECTIVE COMPOUNDS UPTAKE ATP-BINDING PROTEIN GGTA"/>
    <property type="match status" value="1"/>
</dbReference>
<dbReference type="PANTHER" id="PTHR43875">
    <property type="entry name" value="MALTODEXTRIN IMPORT ATP-BINDING PROTEIN MSMX"/>
    <property type="match status" value="1"/>
</dbReference>
<keyword evidence="2" id="KW-1003">Cell membrane</keyword>
<dbReference type="InterPro" id="IPR017871">
    <property type="entry name" value="ABC_transporter-like_CS"/>
</dbReference>
<dbReference type="InterPro" id="IPR003439">
    <property type="entry name" value="ABC_transporter-like_ATP-bd"/>
</dbReference>
<dbReference type="PROSITE" id="PS00211">
    <property type="entry name" value="ABC_TRANSPORTER_1"/>
    <property type="match status" value="1"/>
</dbReference>
<keyword evidence="4 8" id="KW-0067">ATP-binding</keyword>
<evidence type="ECO:0000259" key="7">
    <source>
        <dbReference type="PROSITE" id="PS50893"/>
    </source>
</evidence>
<evidence type="ECO:0000256" key="2">
    <source>
        <dbReference type="ARBA" id="ARBA00022475"/>
    </source>
</evidence>
<evidence type="ECO:0000256" key="3">
    <source>
        <dbReference type="ARBA" id="ARBA00022741"/>
    </source>
</evidence>
<keyword evidence="9" id="KW-1185">Reference proteome</keyword>
<evidence type="ECO:0000256" key="5">
    <source>
        <dbReference type="ARBA" id="ARBA00022967"/>
    </source>
</evidence>
<keyword evidence="3" id="KW-0547">Nucleotide-binding</keyword>
<dbReference type="InterPro" id="IPR013611">
    <property type="entry name" value="Transp-assoc_OB_typ2"/>
</dbReference>
<dbReference type="Pfam" id="PF08402">
    <property type="entry name" value="TOBE_2"/>
    <property type="match status" value="1"/>
</dbReference>
<dbReference type="Gene3D" id="2.40.50.100">
    <property type="match status" value="1"/>
</dbReference>
<evidence type="ECO:0000313" key="9">
    <source>
        <dbReference type="Proteomes" id="UP001556617"/>
    </source>
</evidence>
<evidence type="ECO:0000256" key="1">
    <source>
        <dbReference type="ARBA" id="ARBA00022448"/>
    </source>
</evidence>
<dbReference type="InterPro" id="IPR003593">
    <property type="entry name" value="AAA+_ATPase"/>
</dbReference>
<dbReference type="PROSITE" id="PS50893">
    <property type="entry name" value="ABC_TRANSPORTER_2"/>
    <property type="match status" value="1"/>
</dbReference>
<keyword evidence="5" id="KW-1278">Translocase</keyword>
<reference evidence="8 9" key="1">
    <citation type="submission" date="2024-07" db="EMBL/GenBank/DDBJ databases">
        <authorList>
            <person name="Yun M."/>
        </authorList>
    </citation>
    <scope>NUCLEOTIDE SEQUENCE [LARGE SCALE GENOMIC DNA]</scope>
    <source>
        <strain evidence="8 9">MS01</strain>
    </source>
</reference>
<proteinExistence type="predicted"/>
<dbReference type="InterPro" id="IPR015853">
    <property type="entry name" value="ABC_transpr_FbpC"/>
</dbReference>
<keyword evidence="1" id="KW-0813">Transport</keyword>
<dbReference type="RefSeq" id="WP_367973326.1">
    <property type="nucleotide sequence ID" value="NZ_JBFPEQ010000001.1"/>
</dbReference>
<accession>A0ABV3S0T3</accession>
<keyword evidence="6" id="KW-0472">Membrane</keyword>
<dbReference type="Gene3D" id="3.40.50.300">
    <property type="entry name" value="P-loop containing nucleotide triphosphate hydrolases"/>
    <property type="match status" value="1"/>
</dbReference>
<organism evidence="8 9">
    <name type="scientific">Leuconostoc aquikimchii</name>
    <dbReference type="NCBI Taxonomy" id="3236804"/>
    <lineage>
        <taxon>Bacteria</taxon>
        <taxon>Bacillati</taxon>
        <taxon>Bacillota</taxon>
        <taxon>Bacilli</taxon>
        <taxon>Lactobacillales</taxon>
        <taxon>Lactobacillaceae</taxon>
        <taxon>Leuconostoc</taxon>
    </lineage>
</organism>
<evidence type="ECO:0000256" key="4">
    <source>
        <dbReference type="ARBA" id="ARBA00022840"/>
    </source>
</evidence>
<dbReference type="EMBL" id="JBFPER010000001">
    <property type="protein sequence ID" value="MEX0379931.1"/>
    <property type="molecule type" value="Genomic_DNA"/>
</dbReference>
<protein>
    <submittedName>
        <fullName evidence="8">ABC transporter ATP-binding protein</fullName>
    </submittedName>
</protein>
<evidence type="ECO:0000313" key="8">
    <source>
        <dbReference type="EMBL" id="MEX0379931.1"/>
    </source>
</evidence>